<evidence type="ECO:0000313" key="2">
    <source>
        <dbReference type="EMBL" id="KAK5996381.1"/>
    </source>
</evidence>
<dbReference type="Proteomes" id="UP001338125">
    <property type="component" value="Unassembled WGS sequence"/>
</dbReference>
<dbReference type="EMBL" id="JAVFKD010000002">
    <property type="protein sequence ID" value="KAK5996381.1"/>
    <property type="molecule type" value="Genomic_DNA"/>
</dbReference>
<dbReference type="PANTHER" id="PTHR30383">
    <property type="entry name" value="THIOESTERASE 1/PROTEASE 1/LYSOPHOSPHOLIPASE L1"/>
    <property type="match status" value="1"/>
</dbReference>
<protein>
    <recommendedName>
        <fullName evidence="4">SGNH hydrolase-type esterase domain-containing protein</fullName>
    </recommendedName>
</protein>
<dbReference type="SUPFAM" id="SSF52266">
    <property type="entry name" value="SGNH hydrolase"/>
    <property type="match status" value="1"/>
</dbReference>
<keyword evidence="1" id="KW-0812">Transmembrane</keyword>
<dbReference type="CDD" id="cd01833">
    <property type="entry name" value="XynB_like"/>
    <property type="match status" value="1"/>
</dbReference>
<organism evidence="2 3">
    <name type="scientific">Cladobotryum mycophilum</name>
    <dbReference type="NCBI Taxonomy" id="491253"/>
    <lineage>
        <taxon>Eukaryota</taxon>
        <taxon>Fungi</taxon>
        <taxon>Dikarya</taxon>
        <taxon>Ascomycota</taxon>
        <taxon>Pezizomycotina</taxon>
        <taxon>Sordariomycetes</taxon>
        <taxon>Hypocreomycetidae</taxon>
        <taxon>Hypocreales</taxon>
        <taxon>Hypocreaceae</taxon>
        <taxon>Cladobotryum</taxon>
    </lineage>
</organism>
<proteinExistence type="predicted"/>
<evidence type="ECO:0008006" key="4">
    <source>
        <dbReference type="Google" id="ProtNLM"/>
    </source>
</evidence>
<comment type="caution">
    <text evidence="2">The sequence shown here is derived from an EMBL/GenBank/DDBJ whole genome shotgun (WGS) entry which is preliminary data.</text>
</comment>
<dbReference type="PANTHER" id="PTHR30383:SF2">
    <property type="entry name" value="CELLULOSE-BINDING PROTEIN"/>
    <property type="match status" value="1"/>
</dbReference>
<keyword evidence="3" id="KW-1185">Reference proteome</keyword>
<name>A0ABR0SXC3_9HYPO</name>
<dbReference type="InterPro" id="IPR036514">
    <property type="entry name" value="SGNH_hydro_sf"/>
</dbReference>
<dbReference type="InterPro" id="IPR051532">
    <property type="entry name" value="Ester_Hydrolysis_Enzymes"/>
</dbReference>
<accession>A0ABR0SXC3</accession>
<dbReference type="Pfam" id="PF00657">
    <property type="entry name" value="Lipase_GDSL"/>
    <property type="match status" value="1"/>
</dbReference>
<feature type="transmembrane region" description="Helical" evidence="1">
    <location>
        <begin position="15"/>
        <end position="32"/>
    </location>
</feature>
<dbReference type="InterPro" id="IPR001087">
    <property type="entry name" value="GDSL"/>
</dbReference>
<dbReference type="Gene3D" id="3.40.50.1110">
    <property type="entry name" value="SGNH hydrolase"/>
    <property type="match status" value="1"/>
</dbReference>
<keyword evidence="1" id="KW-0472">Membrane</keyword>
<keyword evidence="1" id="KW-1133">Transmembrane helix</keyword>
<reference evidence="2 3" key="1">
    <citation type="submission" date="2024-01" db="EMBL/GenBank/DDBJ databases">
        <title>Complete genome of Cladobotryum mycophilum ATHUM6906.</title>
        <authorList>
            <person name="Christinaki A.C."/>
            <person name="Myridakis A.I."/>
            <person name="Kouvelis V.N."/>
        </authorList>
    </citation>
    <scope>NUCLEOTIDE SEQUENCE [LARGE SCALE GENOMIC DNA]</scope>
    <source>
        <strain evidence="2 3">ATHUM6906</strain>
    </source>
</reference>
<gene>
    <name evidence="2" type="ORF">PT974_01715</name>
</gene>
<evidence type="ECO:0000313" key="3">
    <source>
        <dbReference type="Proteomes" id="UP001338125"/>
    </source>
</evidence>
<sequence length="295" mass="32867">MASFSVLLWHTRPNFMLIIGLLTILFSFYYLLHDVVVPSRHAKIMIGREGDFTWRYRLWDWLNTNGVSVKFVGPYVGTQELSADPKPHPTGPGALTTGIKIPTVSQMGGYNSTISFGSPFYEYGRNHFAAWGRQIAEDIGLIQSTVAKHQPDYLLVELGFNDIAWFATDAFGTLLNLVTFINNARAAQPSLAFAIANIPHRSLIGGREDLIANTDNYNAALPSLLKTMSTPKSPIYLVQFRENYDCNPKECRAAYDGLHPNALGEYQIAKAFADTLKNDFGWPGAAFTIPNDFHL</sequence>
<evidence type="ECO:0000256" key="1">
    <source>
        <dbReference type="SAM" id="Phobius"/>
    </source>
</evidence>